<reference evidence="2" key="1">
    <citation type="submission" date="2020-11" db="EMBL/GenBank/DDBJ databases">
        <authorList>
            <consortium name="DOE Joint Genome Institute"/>
            <person name="Ahrendt S."/>
            <person name="Riley R."/>
            <person name="Andreopoulos W."/>
            <person name="Labutti K."/>
            <person name="Pangilinan J."/>
            <person name="Ruiz-Duenas F.J."/>
            <person name="Barrasa J.M."/>
            <person name="Sanchez-Garcia M."/>
            <person name="Camarero S."/>
            <person name="Miyauchi S."/>
            <person name="Serrano A."/>
            <person name="Linde D."/>
            <person name="Babiker R."/>
            <person name="Drula E."/>
            <person name="Ayuso-Fernandez I."/>
            <person name="Pacheco R."/>
            <person name="Padilla G."/>
            <person name="Ferreira P."/>
            <person name="Barriuso J."/>
            <person name="Kellner H."/>
            <person name="Castanera R."/>
            <person name="Alfaro M."/>
            <person name="Ramirez L."/>
            <person name="Pisabarro A.G."/>
            <person name="Kuo A."/>
            <person name="Tritt A."/>
            <person name="Lipzen A."/>
            <person name="He G."/>
            <person name="Yan M."/>
            <person name="Ng V."/>
            <person name="Cullen D."/>
            <person name="Martin F."/>
            <person name="Rosso M.-N."/>
            <person name="Henrissat B."/>
            <person name="Hibbett D."/>
            <person name="Martinez A.T."/>
            <person name="Grigoriev I.V."/>
        </authorList>
    </citation>
    <scope>NUCLEOTIDE SEQUENCE</scope>
    <source>
        <strain evidence="2">CBS 247.69</strain>
    </source>
</reference>
<dbReference type="OrthoDB" id="2891636at2759"/>
<dbReference type="Proteomes" id="UP000807353">
    <property type="component" value="Unassembled WGS sequence"/>
</dbReference>
<organism evidence="2 3">
    <name type="scientific">Collybia nuda</name>
    <dbReference type="NCBI Taxonomy" id="64659"/>
    <lineage>
        <taxon>Eukaryota</taxon>
        <taxon>Fungi</taxon>
        <taxon>Dikarya</taxon>
        <taxon>Basidiomycota</taxon>
        <taxon>Agaricomycotina</taxon>
        <taxon>Agaricomycetes</taxon>
        <taxon>Agaricomycetidae</taxon>
        <taxon>Agaricales</taxon>
        <taxon>Tricholomatineae</taxon>
        <taxon>Clitocybaceae</taxon>
        <taxon>Collybia</taxon>
    </lineage>
</organism>
<evidence type="ECO:0000313" key="2">
    <source>
        <dbReference type="EMBL" id="KAF9459698.1"/>
    </source>
</evidence>
<accession>A0A9P6CG84</accession>
<name>A0A9P6CG84_9AGAR</name>
<gene>
    <name evidence="2" type="ORF">BDZ94DRAFT_1312199</name>
</gene>
<dbReference type="EMBL" id="MU150312">
    <property type="protein sequence ID" value="KAF9459698.1"/>
    <property type="molecule type" value="Genomic_DNA"/>
</dbReference>
<feature type="compositionally biased region" description="Basic and acidic residues" evidence="1">
    <location>
        <begin position="67"/>
        <end position="82"/>
    </location>
</feature>
<protein>
    <submittedName>
        <fullName evidence="2">Uncharacterized protein</fullName>
    </submittedName>
</protein>
<proteinExistence type="predicted"/>
<keyword evidence="3" id="KW-1185">Reference proteome</keyword>
<feature type="region of interest" description="Disordered" evidence="1">
    <location>
        <begin position="32"/>
        <end position="82"/>
    </location>
</feature>
<dbReference type="AlphaFoldDB" id="A0A9P6CG84"/>
<evidence type="ECO:0000256" key="1">
    <source>
        <dbReference type="SAM" id="MobiDB-lite"/>
    </source>
</evidence>
<sequence length="82" mass="8601">MSVSRGSPMAIACVSAIGLTLGAMYMMGQDTKAKEGRESTYKNSGPGESDMHMNSSDVSAAVSVPKPGKERLHHQPDHKPGA</sequence>
<comment type="caution">
    <text evidence="2">The sequence shown here is derived from an EMBL/GenBank/DDBJ whole genome shotgun (WGS) entry which is preliminary data.</text>
</comment>
<evidence type="ECO:0000313" key="3">
    <source>
        <dbReference type="Proteomes" id="UP000807353"/>
    </source>
</evidence>